<dbReference type="GO" id="GO:0006508">
    <property type="term" value="P:proteolysis"/>
    <property type="evidence" value="ECO:0007669"/>
    <property type="project" value="UniProtKB-KW"/>
</dbReference>
<dbReference type="Pfam" id="PF01343">
    <property type="entry name" value="Peptidase_S49"/>
    <property type="match status" value="1"/>
</dbReference>
<dbReference type="GO" id="GO:0008236">
    <property type="term" value="F:serine-type peptidase activity"/>
    <property type="evidence" value="ECO:0007669"/>
    <property type="project" value="UniProtKB-KW"/>
</dbReference>
<organism evidence="8 9">
    <name type="scientific">Sedimentisphaera cyanobacteriorum</name>
    <dbReference type="NCBI Taxonomy" id="1940790"/>
    <lineage>
        <taxon>Bacteria</taxon>
        <taxon>Pseudomonadati</taxon>
        <taxon>Planctomycetota</taxon>
        <taxon>Phycisphaerae</taxon>
        <taxon>Sedimentisphaerales</taxon>
        <taxon>Sedimentisphaeraceae</taxon>
        <taxon>Sedimentisphaera</taxon>
    </lineage>
</organism>
<keyword evidence="9" id="KW-1185">Reference proteome</keyword>
<gene>
    <name evidence="8" type="primary">sppA_2</name>
    <name evidence="8" type="ORF">L21SP3_01108</name>
</gene>
<evidence type="ECO:0000313" key="8">
    <source>
        <dbReference type="EMBL" id="AQQ09305.1"/>
    </source>
</evidence>
<evidence type="ECO:0000256" key="3">
    <source>
        <dbReference type="ARBA" id="ARBA00022801"/>
    </source>
</evidence>
<dbReference type="STRING" id="1940790.L21SP3_01108"/>
<dbReference type="InterPro" id="IPR002142">
    <property type="entry name" value="Peptidase_S49"/>
</dbReference>
<keyword evidence="6" id="KW-1133">Transmembrane helix</keyword>
<keyword evidence="3 8" id="KW-0378">Hydrolase</keyword>
<dbReference type="InterPro" id="IPR029045">
    <property type="entry name" value="ClpP/crotonase-like_dom_sf"/>
</dbReference>
<feature type="compositionally biased region" description="Basic and acidic residues" evidence="5">
    <location>
        <begin position="47"/>
        <end position="58"/>
    </location>
</feature>
<evidence type="ECO:0000256" key="5">
    <source>
        <dbReference type="SAM" id="MobiDB-lite"/>
    </source>
</evidence>
<dbReference type="Gene3D" id="3.90.226.10">
    <property type="entry name" value="2-enoyl-CoA Hydratase, Chain A, domain 1"/>
    <property type="match status" value="1"/>
</dbReference>
<dbReference type="KEGG" id="pbu:L21SP3_01108"/>
<evidence type="ECO:0000256" key="4">
    <source>
        <dbReference type="ARBA" id="ARBA00022825"/>
    </source>
</evidence>
<keyword evidence="2" id="KW-0645">Protease</keyword>
<feature type="transmembrane region" description="Helical" evidence="6">
    <location>
        <begin position="96"/>
        <end position="121"/>
    </location>
</feature>
<feature type="region of interest" description="Disordered" evidence="5">
    <location>
        <begin position="1"/>
        <end position="80"/>
    </location>
</feature>
<evidence type="ECO:0000256" key="6">
    <source>
        <dbReference type="SAM" id="Phobius"/>
    </source>
</evidence>
<sequence>MDEDYKNQNSDENAPFEKEDDQEQNQDYQNNERLELSGEPEGYNTEEPAREVKQEQPAKEAAQQSKKGDKKAGKKPEKEPKKKKGFWCRLWSAMKFIYMVITVPYFIMVVLFIVAFLAAVFSHDEFIDIEEGSRLARGGFNETVIMEGSRDNRIALIDVQNLITFETSQKFRSQIKKAQKDDSVAALIVRVTSPGGSVSASDQIHHYIESFQKDTGIPVYSFMSGVAASGGYYVSAACDEIYAEPTTITGSIGVISRP</sequence>
<dbReference type="EMBL" id="CP019633">
    <property type="protein sequence ID" value="AQQ09305.1"/>
    <property type="molecule type" value="Genomic_DNA"/>
</dbReference>
<dbReference type="CDD" id="cd07023">
    <property type="entry name" value="S49_Sppa_N_C"/>
    <property type="match status" value="1"/>
</dbReference>
<proteinExistence type="inferred from homology"/>
<dbReference type="Proteomes" id="UP000188273">
    <property type="component" value="Chromosome"/>
</dbReference>
<dbReference type="SUPFAM" id="SSF52096">
    <property type="entry name" value="ClpP/crotonase"/>
    <property type="match status" value="1"/>
</dbReference>
<evidence type="ECO:0000313" key="9">
    <source>
        <dbReference type="Proteomes" id="UP000188273"/>
    </source>
</evidence>
<keyword evidence="6" id="KW-0812">Transmembrane</keyword>
<dbReference type="PANTHER" id="PTHR42987">
    <property type="entry name" value="PEPTIDASE S49"/>
    <property type="match status" value="1"/>
</dbReference>
<evidence type="ECO:0000259" key="7">
    <source>
        <dbReference type="Pfam" id="PF01343"/>
    </source>
</evidence>
<protein>
    <submittedName>
        <fullName evidence="8">Signal peptide peptidase SppA</fullName>
        <ecNumber evidence="8">3.4.21.-</ecNumber>
    </submittedName>
</protein>
<feature type="domain" description="Peptidase S49" evidence="7">
    <location>
        <begin position="212"/>
        <end position="256"/>
    </location>
</feature>
<keyword evidence="6" id="KW-0472">Membrane</keyword>
<dbReference type="EC" id="3.4.21.-" evidence="8"/>
<keyword evidence="4" id="KW-0720">Serine protease</keyword>
<accession>A0A1Q2HPY7</accession>
<evidence type="ECO:0000256" key="2">
    <source>
        <dbReference type="ARBA" id="ARBA00022670"/>
    </source>
</evidence>
<dbReference type="OrthoDB" id="9764363at2"/>
<name>A0A1Q2HPY7_9BACT</name>
<reference evidence="9" key="1">
    <citation type="submission" date="2017-02" db="EMBL/GenBank/DDBJ databases">
        <title>Comparative genomics and description of representatives of a novel lineage of planctomycetes thriving in anoxic sediments.</title>
        <authorList>
            <person name="Spring S."/>
            <person name="Bunk B."/>
            <person name="Sproer C."/>
            <person name="Klenk H.-P."/>
        </authorList>
    </citation>
    <scope>NUCLEOTIDE SEQUENCE [LARGE SCALE GENOMIC DNA]</scope>
    <source>
        <strain evidence="9">L21-RPul-D3</strain>
    </source>
</reference>
<evidence type="ECO:0000256" key="1">
    <source>
        <dbReference type="ARBA" id="ARBA00008683"/>
    </source>
</evidence>
<dbReference type="InterPro" id="IPR047272">
    <property type="entry name" value="S49_SppA_C"/>
</dbReference>
<dbReference type="RefSeq" id="WP_077539880.1">
    <property type="nucleotide sequence ID" value="NZ_CP019633.1"/>
</dbReference>
<comment type="similarity">
    <text evidence="1">Belongs to the peptidase S49 family.</text>
</comment>
<dbReference type="PANTHER" id="PTHR42987:SF4">
    <property type="entry name" value="PROTEASE SOHB-RELATED"/>
    <property type="match status" value="1"/>
</dbReference>
<feature type="compositionally biased region" description="Basic and acidic residues" evidence="5">
    <location>
        <begin position="66"/>
        <end position="80"/>
    </location>
</feature>
<dbReference type="AlphaFoldDB" id="A0A1Q2HPY7"/>